<dbReference type="RefSeq" id="WP_067391524.1">
    <property type="nucleotide sequence ID" value="NZ_BCTA01000038.1"/>
</dbReference>
<evidence type="ECO:0000313" key="4">
    <source>
        <dbReference type="Proteomes" id="UP001207528"/>
    </source>
</evidence>
<accession>A0AAW5SG70</accession>
<reference evidence="2" key="2">
    <citation type="submission" date="2020-07" db="EMBL/GenBank/DDBJ databases">
        <authorList>
            <person name="Pettersson B.M.F."/>
            <person name="Behra P.R.K."/>
            <person name="Ramesh M."/>
            <person name="Das S."/>
            <person name="Dasgupta S."/>
            <person name="Kirsebom L.A."/>
        </authorList>
    </citation>
    <scope>NUCLEOTIDE SEQUENCE</scope>
    <source>
        <strain evidence="2">DSM 44203</strain>
    </source>
</reference>
<keyword evidence="3" id="KW-1185">Reference proteome</keyword>
<comment type="caution">
    <text evidence="2">The sequence shown here is derived from an EMBL/GenBank/DDBJ whole genome shotgun (WGS) entry which is preliminary data.</text>
</comment>
<dbReference type="EMBL" id="JACKTI010000020">
    <property type="protein sequence ID" value="MCV7022727.1"/>
    <property type="molecule type" value="Genomic_DNA"/>
</dbReference>
<name>A0AAW5SG70_MYCNV</name>
<evidence type="ECO:0000313" key="1">
    <source>
        <dbReference type="EMBL" id="GAT10299.1"/>
    </source>
</evidence>
<evidence type="ECO:0000313" key="3">
    <source>
        <dbReference type="Proteomes" id="UP000069773"/>
    </source>
</evidence>
<evidence type="ECO:0000313" key="2">
    <source>
        <dbReference type="EMBL" id="MCV7022727.1"/>
    </source>
</evidence>
<sequence length="177" mass="18987">MSASVDVEVHRAALRSGLAWLYDTEQPEMAILQHHGESLASQDNRRVRFIPSGWAGRVVIVVDVTKVEYGTDPRARGPLNPLTAGELDAFTGLLADLGRTVVHTWNGHPAATGSLALAEPAHPSLQAAVSRYLAGCPRHHTTLCRCGWYGEGNRHVIGARAVHHQLQSAATAGGVHE</sequence>
<reference evidence="1 3" key="1">
    <citation type="journal article" date="2016" name="Genome Announc.">
        <title>Draft Genome Sequences of Five Rapidly Growing Mycobacterium Species, M. thermoresistibile, M. fortuitum subsp. acetamidolyticum, M. canariasense, M. brisbanense, and M. novocastrense.</title>
        <authorList>
            <person name="Katahira K."/>
            <person name="Ogura Y."/>
            <person name="Gotoh Y."/>
            <person name="Hayashi T."/>
        </authorList>
    </citation>
    <scope>NUCLEOTIDE SEQUENCE [LARGE SCALE GENOMIC DNA]</scope>
    <source>
        <strain evidence="1 3">JCM18114</strain>
    </source>
</reference>
<gene>
    <name evidence="2" type="ORF">H7I77_05085</name>
    <name evidence="1" type="ORF">RMCN_3432</name>
</gene>
<dbReference type="AlphaFoldDB" id="A0AAW5SG70"/>
<organism evidence="2 4">
    <name type="scientific">Mycolicibacterium novocastrense</name>
    <name type="common">Mycobacterium novocastrense</name>
    <dbReference type="NCBI Taxonomy" id="59813"/>
    <lineage>
        <taxon>Bacteria</taxon>
        <taxon>Bacillati</taxon>
        <taxon>Actinomycetota</taxon>
        <taxon>Actinomycetes</taxon>
        <taxon>Mycobacteriales</taxon>
        <taxon>Mycobacteriaceae</taxon>
        <taxon>Mycolicibacterium</taxon>
    </lineage>
</organism>
<dbReference type="EMBL" id="BCTA01000038">
    <property type="protein sequence ID" value="GAT10299.1"/>
    <property type="molecule type" value="Genomic_DNA"/>
</dbReference>
<reference evidence="2" key="3">
    <citation type="journal article" date="2022" name="BMC Genomics">
        <title>Comparative genome analysis of mycobacteria focusing on tRNA and non-coding RNA.</title>
        <authorList>
            <person name="Behra P.R.K."/>
            <person name="Pettersson B.M.F."/>
            <person name="Ramesh M."/>
            <person name="Das S."/>
            <person name="Dasgupta S."/>
            <person name="Kirsebom L.A."/>
        </authorList>
    </citation>
    <scope>NUCLEOTIDE SEQUENCE</scope>
    <source>
        <strain evidence="2">DSM 44203</strain>
    </source>
</reference>
<dbReference type="Proteomes" id="UP000069773">
    <property type="component" value="Unassembled WGS sequence"/>
</dbReference>
<proteinExistence type="predicted"/>
<dbReference type="Proteomes" id="UP001207528">
    <property type="component" value="Unassembled WGS sequence"/>
</dbReference>
<protein>
    <submittedName>
        <fullName evidence="2">Uncharacterized protein</fullName>
    </submittedName>
</protein>